<dbReference type="InterPro" id="IPR017850">
    <property type="entry name" value="Alkaline_phosphatase_core_sf"/>
</dbReference>
<dbReference type="GO" id="GO:0046872">
    <property type="term" value="F:metal ion binding"/>
    <property type="evidence" value="ECO:0007669"/>
    <property type="project" value="UniProtKB-KW"/>
</dbReference>
<proteinExistence type="predicted"/>
<dbReference type="GO" id="GO:0005737">
    <property type="term" value="C:cytoplasm"/>
    <property type="evidence" value="ECO:0007669"/>
    <property type="project" value="TreeGrafter"/>
</dbReference>
<keyword evidence="1" id="KW-0479">Metal-binding</keyword>
<gene>
    <name evidence="4" type="ORF">METZ01_LOCUS193457</name>
</gene>
<evidence type="ECO:0000256" key="1">
    <source>
        <dbReference type="ARBA" id="ARBA00022723"/>
    </source>
</evidence>
<sequence length="109" mass="11642">MADTVSTYPRLVLALALLVLASVARGQPDVLLITIDDLNDWVGVMGGHPQAKTPNIDRLAARGMLFTNAHAASTTCNPSRTALMTGLRPSTTGVYTNAHDWRVAEELQG</sequence>
<evidence type="ECO:0000259" key="3">
    <source>
        <dbReference type="Pfam" id="PF00884"/>
    </source>
</evidence>
<dbReference type="EMBL" id="UINC01040556">
    <property type="protein sequence ID" value="SVB40603.1"/>
    <property type="molecule type" value="Genomic_DNA"/>
</dbReference>
<evidence type="ECO:0000256" key="2">
    <source>
        <dbReference type="ARBA" id="ARBA00022801"/>
    </source>
</evidence>
<reference evidence="4" key="1">
    <citation type="submission" date="2018-05" db="EMBL/GenBank/DDBJ databases">
        <authorList>
            <person name="Lanie J.A."/>
            <person name="Ng W.-L."/>
            <person name="Kazmierczak K.M."/>
            <person name="Andrzejewski T.M."/>
            <person name="Davidsen T.M."/>
            <person name="Wayne K.J."/>
            <person name="Tettelin H."/>
            <person name="Glass J.I."/>
            <person name="Rusch D."/>
            <person name="Podicherti R."/>
            <person name="Tsui H.-C.T."/>
            <person name="Winkler M.E."/>
        </authorList>
    </citation>
    <scope>NUCLEOTIDE SEQUENCE</scope>
</reference>
<feature type="non-terminal residue" evidence="4">
    <location>
        <position position="109"/>
    </location>
</feature>
<dbReference type="GO" id="GO:0008484">
    <property type="term" value="F:sulfuric ester hydrolase activity"/>
    <property type="evidence" value="ECO:0007669"/>
    <property type="project" value="TreeGrafter"/>
</dbReference>
<evidence type="ECO:0000313" key="4">
    <source>
        <dbReference type="EMBL" id="SVB40603.1"/>
    </source>
</evidence>
<dbReference type="SUPFAM" id="SSF53649">
    <property type="entry name" value="Alkaline phosphatase-like"/>
    <property type="match status" value="1"/>
</dbReference>
<dbReference type="PANTHER" id="PTHR45953:SF1">
    <property type="entry name" value="IDURONATE 2-SULFATASE"/>
    <property type="match status" value="1"/>
</dbReference>
<organism evidence="4">
    <name type="scientific">marine metagenome</name>
    <dbReference type="NCBI Taxonomy" id="408172"/>
    <lineage>
        <taxon>unclassified sequences</taxon>
        <taxon>metagenomes</taxon>
        <taxon>ecological metagenomes</taxon>
    </lineage>
</organism>
<accession>A0A382DSH2</accession>
<dbReference type="Pfam" id="PF00884">
    <property type="entry name" value="Sulfatase"/>
    <property type="match status" value="1"/>
</dbReference>
<dbReference type="PANTHER" id="PTHR45953">
    <property type="entry name" value="IDURONATE 2-SULFATASE"/>
    <property type="match status" value="1"/>
</dbReference>
<dbReference type="InterPro" id="IPR000917">
    <property type="entry name" value="Sulfatase_N"/>
</dbReference>
<dbReference type="AlphaFoldDB" id="A0A382DSH2"/>
<keyword evidence="2" id="KW-0378">Hydrolase</keyword>
<feature type="domain" description="Sulfatase N-terminal" evidence="3">
    <location>
        <begin position="28"/>
        <end position="99"/>
    </location>
</feature>
<protein>
    <recommendedName>
        <fullName evidence="3">Sulfatase N-terminal domain-containing protein</fullName>
    </recommendedName>
</protein>
<dbReference type="Gene3D" id="3.40.720.10">
    <property type="entry name" value="Alkaline Phosphatase, subunit A"/>
    <property type="match status" value="1"/>
</dbReference>
<name>A0A382DSH2_9ZZZZ</name>